<dbReference type="Pfam" id="PF07730">
    <property type="entry name" value="HisKA_3"/>
    <property type="match status" value="1"/>
</dbReference>
<gene>
    <name evidence="6" type="ORF">MTP16_13395</name>
</gene>
<keyword evidence="1" id="KW-0808">Transferase</keyword>
<organism evidence="6 7">
    <name type="scientific">Hymenobacter monticola</name>
    <dbReference type="NCBI Taxonomy" id="1705399"/>
    <lineage>
        <taxon>Bacteria</taxon>
        <taxon>Pseudomonadati</taxon>
        <taxon>Bacteroidota</taxon>
        <taxon>Cytophagia</taxon>
        <taxon>Cytophagales</taxon>
        <taxon>Hymenobacteraceae</taxon>
        <taxon>Hymenobacter</taxon>
    </lineage>
</organism>
<dbReference type="CDD" id="cd16917">
    <property type="entry name" value="HATPase_UhpB-NarQ-NarX-like"/>
    <property type="match status" value="1"/>
</dbReference>
<dbReference type="SMART" id="SM00387">
    <property type="entry name" value="HATPase_c"/>
    <property type="match status" value="1"/>
</dbReference>
<feature type="domain" description="Histidine kinase/HSP90-like ATPase" evidence="5">
    <location>
        <begin position="169"/>
        <end position="265"/>
    </location>
</feature>
<sequence length="266" mass="28994">MDAPAEVTFLPLLLGGIGLLLLLAGGFVWFVVTYQRRLFQQQLQQRGTEAAHQNALLAAIITAQEAERERIGRDLHDDVASSIAMAKMLVDRLAADPPDADMPALLGLAREVLGSAVQEVRTVSHSLYPAMLARVGLVHALQHLADLSRRAETLRVEFEAHYPHPLPLVQELALYRICQELIYNSLKHAQGATLLAIRLWQHEAHLALTVDDNGCGFEAPGPPAETAGVGLRSIAVRVEMLNARLVQHSAPGHGTQTRIELDHPAA</sequence>
<evidence type="ECO:0000313" key="6">
    <source>
        <dbReference type="EMBL" id="UOE32123.1"/>
    </source>
</evidence>
<dbReference type="EMBL" id="CP094534">
    <property type="protein sequence ID" value="UOE32123.1"/>
    <property type="molecule type" value="Genomic_DNA"/>
</dbReference>
<evidence type="ECO:0000259" key="5">
    <source>
        <dbReference type="SMART" id="SM00387"/>
    </source>
</evidence>
<keyword evidence="7" id="KW-1185">Reference proteome</keyword>
<dbReference type="Pfam" id="PF02518">
    <property type="entry name" value="HATPase_c"/>
    <property type="match status" value="1"/>
</dbReference>
<name>A0ABY4AYY3_9BACT</name>
<accession>A0ABY4AYY3</accession>
<dbReference type="InterPro" id="IPR003594">
    <property type="entry name" value="HATPase_dom"/>
</dbReference>
<keyword evidence="3" id="KW-0902">Two-component regulatory system</keyword>
<evidence type="ECO:0000256" key="3">
    <source>
        <dbReference type="ARBA" id="ARBA00023012"/>
    </source>
</evidence>
<dbReference type="SUPFAM" id="SSF55874">
    <property type="entry name" value="ATPase domain of HSP90 chaperone/DNA topoisomerase II/histidine kinase"/>
    <property type="match status" value="1"/>
</dbReference>
<feature type="transmembrane region" description="Helical" evidence="4">
    <location>
        <begin position="12"/>
        <end position="32"/>
    </location>
</feature>
<protein>
    <submittedName>
        <fullName evidence="6">Histidine kinase</fullName>
    </submittedName>
</protein>
<dbReference type="InterPro" id="IPR050482">
    <property type="entry name" value="Sensor_HK_TwoCompSys"/>
</dbReference>
<dbReference type="InterPro" id="IPR011712">
    <property type="entry name" value="Sig_transdc_His_kin_sub3_dim/P"/>
</dbReference>
<keyword evidence="2 6" id="KW-0418">Kinase</keyword>
<dbReference type="InterPro" id="IPR036890">
    <property type="entry name" value="HATPase_C_sf"/>
</dbReference>
<dbReference type="Gene3D" id="1.20.5.1930">
    <property type="match status" value="1"/>
</dbReference>
<keyword evidence="4" id="KW-0812">Transmembrane</keyword>
<proteinExistence type="predicted"/>
<evidence type="ECO:0000256" key="4">
    <source>
        <dbReference type="SAM" id="Phobius"/>
    </source>
</evidence>
<dbReference type="RefSeq" id="WP_243509570.1">
    <property type="nucleotide sequence ID" value="NZ_CP094534.1"/>
</dbReference>
<evidence type="ECO:0000313" key="7">
    <source>
        <dbReference type="Proteomes" id="UP000831390"/>
    </source>
</evidence>
<dbReference type="Proteomes" id="UP000831390">
    <property type="component" value="Chromosome"/>
</dbReference>
<evidence type="ECO:0000256" key="1">
    <source>
        <dbReference type="ARBA" id="ARBA00022679"/>
    </source>
</evidence>
<keyword evidence="4" id="KW-0472">Membrane</keyword>
<dbReference type="Gene3D" id="3.30.565.10">
    <property type="entry name" value="Histidine kinase-like ATPase, C-terminal domain"/>
    <property type="match status" value="1"/>
</dbReference>
<evidence type="ECO:0000256" key="2">
    <source>
        <dbReference type="ARBA" id="ARBA00022777"/>
    </source>
</evidence>
<dbReference type="PANTHER" id="PTHR24421">
    <property type="entry name" value="NITRATE/NITRITE SENSOR PROTEIN NARX-RELATED"/>
    <property type="match status" value="1"/>
</dbReference>
<dbReference type="GO" id="GO:0016301">
    <property type="term" value="F:kinase activity"/>
    <property type="evidence" value="ECO:0007669"/>
    <property type="project" value="UniProtKB-KW"/>
</dbReference>
<keyword evidence="4" id="KW-1133">Transmembrane helix</keyword>
<reference evidence="6 7" key="1">
    <citation type="submission" date="2022-03" db="EMBL/GenBank/DDBJ databases">
        <title>Hymenobactersp. isolated from the air.</title>
        <authorList>
            <person name="Won M."/>
            <person name="Kwon S.-W."/>
        </authorList>
    </citation>
    <scope>NUCLEOTIDE SEQUENCE [LARGE SCALE GENOMIC DNA]</scope>
    <source>
        <strain evidence="6 7">KACC 22596</strain>
    </source>
</reference>